<dbReference type="GO" id="GO:0000160">
    <property type="term" value="P:phosphorelay signal transduction system"/>
    <property type="evidence" value="ECO:0007669"/>
    <property type="project" value="InterPro"/>
</dbReference>
<dbReference type="EMBL" id="FMXQ01000010">
    <property type="protein sequence ID" value="SDB52071.1"/>
    <property type="molecule type" value="Genomic_DNA"/>
</dbReference>
<protein>
    <submittedName>
        <fullName evidence="6">Response regulator receiver domain-containing protein</fullName>
    </submittedName>
</protein>
<feature type="modified residue" description="4-aspartylphosphate" evidence="4">
    <location>
        <position position="61"/>
    </location>
</feature>
<dbReference type="PROSITE" id="PS50110">
    <property type="entry name" value="RESPONSE_REGULATORY"/>
    <property type="match status" value="1"/>
</dbReference>
<dbReference type="RefSeq" id="WP_090879388.1">
    <property type="nucleotide sequence ID" value="NZ_FMXQ01000010.1"/>
</dbReference>
<dbReference type="OrthoDB" id="9784719at2"/>
<evidence type="ECO:0000256" key="4">
    <source>
        <dbReference type="PROSITE-ProRule" id="PRU00169"/>
    </source>
</evidence>
<dbReference type="SMART" id="SM00448">
    <property type="entry name" value="REC"/>
    <property type="match status" value="1"/>
</dbReference>
<name>A0A1G6E3W4_9HYPH</name>
<dbReference type="Gene3D" id="3.40.50.2300">
    <property type="match status" value="1"/>
</dbReference>
<dbReference type="SUPFAM" id="SSF52172">
    <property type="entry name" value="CheY-like"/>
    <property type="match status" value="1"/>
</dbReference>
<dbReference type="PANTHER" id="PTHR44591">
    <property type="entry name" value="STRESS RESPONSE REGULATOR PROTEIN 1"/>
    <property type="match status" value="1"/>
</dbReference>
<evidence type="ECO:0000256" key="3">
    <source>
        <dbReference type="ARBA" id="ARBA00023163"/>
    </source>
</evidence>
<evidence type="ECO:0000313" key="7">
    <source>
        <dbReference type="Proteomes" id="UP000199071"/>
    </source>
</evidence>
<dbReference type="STRING" id="665467.SAMN02982931_04068"/>
<evidence type="ECO:0000313" key="6">
    <source>
        <dbReference type="EMBL" id="SDB52071.1"/>
    </source>
</evidence>
<dbReference type="Pfam" id="PF00072">
    <property type="entry name" value="Response_reg"/>
    <property type="match status" value="1"/>
</dbReference>
<evidence type="ECO:0000256" key="2">
    <source>
        <dbReference type="ARBA" id="ARBA00023015"/>
    </source>
</evidence>
<sequence length="148" mass="16402">MSQPAPNTPDVVLVVEDEFFVREDAVWVLEHQGFEVLQAADAGEAMAVLRARPDISVVFTDVRMPGEMDGMDLARHVALRYPHILVVVTSGQTKLADETIPYDGRFIAKPYVPEMVGRKLGAMIRDRWALVQNGVRLRMAAASVPSSR</sequence>
<proteinExistence type="predicted"/>
<reference evidence="6 7" key="1">
    <citation type="submission" date="2016-10" db="EMBL/GenBank/DDBJ databases">
        <authorList>
            <person name="de Groot N.N."/>
        </authorList>
    </citation>
    <scope>NUCLEOTIDE SEQUENCE [LARGE SCALE GENOMIC DNA]</scope>
    <source>
        <strain evidence="6 7">ATCC 35022</strain>
    </source>
</reference>
<keyword evidence="3" id="KW-0804">Transcription</keyword>
<keyword evidence="1 4" id="KW-0597">Phosphoprotein</keyword>
<dbReference type="InterPro" id="IPR001789">
    <property type="entry name" value="Sig_transdc_resp-reg_receiver"/>
</dbReference>
<keyword evidence="2" id="KW-0805">Transcription regulation</keyword>
<dbReference type="InterPro" id="IPR011006">
    <property type="entry name" value="CheY-like_superfamily"/>
</dbReference>
<keyword evidence="7" id="KW-1185">Reference proteome</keyword>
<accession>A0A1G6E3W4</accession>
<gene>
    <name evidence="6" type="ORF">SAMN02982931_04068</name>
</gene>
<evidence type="ECO:0000259" key="5">
    <source>
        <dbReference type="PROSITE" id="PS50110"/>
    </source>
</evidence>
<dbReference type="AlphaFoldDB" id="A0A1G6E3W4"/>
<feature type="domain" description="Response regulatory" evidence="5">
    <location>
        <begin position="11"/>
        <end position="124"/>
    </location>
</feature>
<dbReference type="Proteomes" id="UP000199071">
    <property type="component" value="Unassembled WGS sequence"/>
</dbReference>
<organism evidence="6 7">
    <name type="scientific">Bauldia litoralis</name>
    <dbReference type="NCBI Taxonomy" id="665467"/>
    <lineage>
        <taxon>Bacteria</taxon>
        <taxon>Pseudomonadati</taxon>
        <taxon>Pseudomonadota</taxon>
        <taxon>Alphaproteobacteria</taxon>
        <taxon>Hyphomicrobiales</taxon>
        <taxon>Kaistiaceae</taxon>
        <taxon>Bauldia</taxon>
    </lineage>
</organism>
<dbReference type="InterPro" id="IPR050595">
    <property type="entry name" value="Bact_response_regulator"/>
</dbReference>
<evidence type="ECO:0000256" key="1">
    <source>
        <dbReference type="ARBA" id="ARBA00022553"/>
    </source>
</evidence>
<dbReference type="PANTHER" id="PTHR44591:SF3">
    <property type="entry name" value="RESPONSE REGULATORY DOMAIN-CONTAINING PROTEIN"/>
    <property type="match status" value="1"/>
</dbReference>